<name>A0ABP9ZET2_9FUNG</name>
<gene>
    <name evidence="2" type="ORF">MFLAVUS_011168</name>
</gene>
<comment type="caution">
    <text evidence="2">The sequence shown here is derived from an EMBL/GenBank/DDBJ whole genome shotgun (WGS) entry which is preliminary data.</text>
</comment>
<accession>A0ABP9ZET2</accession>
<organism evidence="2 3">
    <name type="scientific">Mucor flavus</name>
    <dbReference type="NCBI Taxonomy" id="439312"/>
    <lineage>
        <taxon>Eukaryota</taxon>
        <taxon>Fungi</taxon>
        <taxon>Fungi incertae sedis</taxon>
        <taxon>Mucoromycota</taxon>
        <taxon>Mucoromycotina</taxon>
        <taxon>Mucoromycetes</taxon>
        <taxon>Mucorales</taxon>
        <taxon>Mucorineae</taxon>
        <taxon>Mucoraceae</taxon>
        <taxon>Mucor</taxon>
    </lineage>
</organism>
<proteinExistence type="predicted"/>
<sequence>MKLFYLILSLCLFAFAVTQAQEEEVDPDNFTILFYKYPKYVTKAGVIGGSVSVGGGGGAKSGNMSVGSFTANSFLQVTLFSEKFFKGDQHVYVGSQKKIKPALHVGSVKWKRLN</sequence>
<keyword evidence="3" id="KW-1185">Reference proteome</keyword>
<protein>
    <submittedName>
        <fullName evidence="2">Uncharacterized protein</fullName>
    </submittedName>
</protein>
<evidence type="ECO:0000256" key="1">
    <source>
        <dbReference type="SAM" id="SignalP"/>
    </source>
</evidence>
<feature type="chain" id="PRO_5046848471" evidence="1">
    <location>
        <begin position="21"/>
        <end position="114"/>
    </location>
</feature>
<feature type="signal peptide" evidence="1">
    <location>
        <begin position="1"/>
        <end position="20"/>
    </location>
</feature>
<keyword evidence="1" id="KW-0732">Signal</keyword>
<dbReference type="EMBL" id="BAABUK010000045">
    <property type="protein sequence ID" value="GAA5817620.1"/>
    <property type="molecule type" value="Genomic_DNA"/>
</dbReference>
<evidence type="ECO:0000313" key="3">
    <source>
        <dbReference type="Proteomes" id="UP001473302"/>
    </source>
</evidence>
<evidence type="ECO:0000313" key="2">
    <source>
        <dbReference type="EMBL" id="GAA5817620.1"/>
    </source>
</evidence>
<reference evidence="2 3" key="1">
    <citation type="submission" date="2024-04" db="EMBL/GenBank/DDBJ databases">
        <title>genome sequences of Mucor flavus KT1a and Helicostylum pulchrum KT1b strains isolated from the surface of a dry-aged beef.</title>
        <authorList>
            <person name="Toyotome T."/>
            <person name="Hosono M."/>
            <person name="Torimaru M."/>
            <person name="Fukuda K."/>
            <person name="Mikami N."/>
        </authorList>
    </citation>
    <scope>NUCLEOTIDE SEQUENCE [LARGE SCALE GENOMIC DNA]</scope>
    <source>
        <strain evidence="2 3">KT1a</strain>
    </source>
</reference>
<dbReference type="Proteomes" id="UP001473302">
    <property type="component" value="Unassembled WGS sequence"/>
</dbReference>